<dbReference type="Gene3D" id="4.10.240.10">
    <property type="entry name" value="Zn(2)-C6 fungal-type DNA-binding domain"/>
    <property type="match status" value="1"/>
</dbReference>
<evidence type="ECO:0000259" key="3">
    <source>
        <dbReference type="PROSITE" id="PS50048"/>
    </source>
</evidence>
<keyword evidence="2" id="KW-0539">Nucleus</keyword>
<dbReference type="RefSeq" id="XP_033684551.1">
    <property type="nucleotide sequence ID" value="XM_033822032.1"/>
</dbReference>
<proteinExistence type="predicted"/>
<dbReference type="GO" id="GO:0005634">
    <property type="term" value="C:nucleus"/>
    <property type="evidence" value="ECO:0007669"/>
    <property type="project" value="UniProtKB-SubCell"/>
</dbReference>
<dbReference type="Pfam" id="PF00172">
    <property type="entry name" value="Zn_clus"/>
    <property type="match status" value="1"/>
</dbReference>
<dbReference type="GO" id="GO:0008270">
    <property type="term" value="F:zinc ion binding"/>
    <property type="evidence" value="ECO:0007669"/>
    <property type="project" value="InterPro"/>
</dbReference>
<evidence type="ECO:0000313" key="5">
    <source>
        <dbReference type="Proteomes" id="UP000800094"/>
    </source>
</evidence>
<dbReference type="GO" id="GO:0000976">
    <property type="term" value="F:transcription cis-regulatory region binding"/>
    <property type="evidence" value="ECO:0007669"/>
    <property type="project" value="TreeGrafter"/>
</dbReference>
<dbReference type="OrthoDB" id="5130013at2759"/>
<dbReference type="GO" id="GO:0000981">
    <property type="term" value="F:DNA-binding transcription factor activity, RNA polymerase II-specific"/>
    <property type="evidence" value="ECO:0007669"/>
    <property type="project" value="InterPro"/>
</dbReference>
<dbReference type="GeneID" id="54575362"/>
<name>A0A6A6IHA0_9PLEO</name>
<feature type="domain" description="Zn(2)-C6 fungal-type" evidence="3">
    <location>
        <begin position="8"/>
        <end position="36"/>
    </location>
</feature>
<evidence type="ECO:0000313" key="4">
    <source>
        <dbReference type="EMBL" id="KAF2249547.1"/>
    </source>
</evidence>
<keyword evidence="5" id="KW-1185">Reference proteome</keyword>
<dbReference type="InterPro" id="IPR036864">
    <property type="entry name" value="Zn2-C6_fun-type_DNA-bd_sf"/>
</dbReference>
<dbReference type="InterPro" id="IPR021858">
    <property type="entry name" value="Fun_TF"/>
</dbReference>
<organism evidence="4 5">
    <name type="scientific">Trematosphaeria pertusa</name>
    <dbReference type="NCBI Taxonomy" id="390896"/>
    <lineage>
        <taxon>Eukaryota</taxon>
        <taxon>Fungi</taxon>
        <taxon>Dikarya</taxon>
        <taxon>Ascomycota</taxon>
        <taxon>Pezizomycotina</taxon>
        <taxon>Dothideomycetes</taxon>
        <taxon>Pleosporomycetidae</taxon>
        <taxon>Pleosporales</taxon>
        <taxon>Massarineae</taxon>
        <taxon>Trematosphaeriaceae</taxon>
        <taxon>Trematosphaeria</taxon>
    </lineage>
</organism>
<dbReference type="Pfam" id="PF11951">
    <property type="entry name" value="Fungal_trans_2"/>
    <property type="match status" value="1"/>
</dbReference>
<protein>
    <recommendedName>
        <fullName evidence="3">Zn(2)-C6 fungal-type domain-containing protein</fullName>
    </recommendedName>
</protein>
<dbReference type="InterPro" id="IPR001138">
    <property type="entry name" value="Zn2Cys6_DnaBD"/>
</dbReference>
<dbReference type="GO" id="GO:0045944">
    <property type="term" value="P:positive regulation of transcription by RNA polymerase II"/>
    <property type="evidence" value="ECO:0007669"/>
    <property type="project" value="TreeGrafter"/>
</dbReference>
<dbReference type="SMART" id="SM00066">
    <property type="entry name" value="GAL4"/>
    <property type="match status" value="1"/>
</dbReference>
<dbReference type="PROSITE" id="PS50048">
    <property type="entry name" value="ZN2_CY6_FUNGAL_2"/>
    <property type="match status" value="1"/>
</dbReference>
<evidence type="ECO:0000256" key="2">
    <source>
        <dbReference type="ARBA" id="ARBA00023242"/>
    </source>
</evidence>
<dbReference type="CDD" id="cd00067">
    <property type="entry name" value="GAL4"/>
    <property type="match status" value="1"/>
</dbReference>
<dbReference type="EMBL" id="ML987195">
    <property type="protein sequence ID" value="KAF2249547.1"/>
    <property type="molecule type" value="Genomic_DNA"/>
</dbReference>
<dbReference type="Proteomes" id="UP000800094">
    <property type="component" value="Unassembled WGS sequence"/>
</dbReference>
<comment type="subcellular location">
    <subcellularLocation>
        <location evidence="1">Nucleus</location>
    </subcellularLocation>
</comment>
<gene>
    <name evidence="4" type="ORF">BU26DRAFT_319799</name>
</gene>
<dbReference type="PANTHER" id="PTHR37534:SF49">
    <property type="entry name" value="LYSINE BIOSYNTHESIS REGULATORY PROTEIN LYS14"/>
    <property type="match status" value="1"/>
</dbReference>
<dbReference type="PANTHER" id="PTHR37534">
    <property type="entry name" value="TRANSCRIPTIONAL ACTIVATOR PROTEIN UGA3"/>
    <property type="match status" value="1"/>
</dbReference>
<accession>A0A6A6IHA0</accession>
<reference evidence="4" key="1">
    <citation type="journal article" date="2020" name="Stud. Mycol.">
        <title>101 Dothideomycetes genomes: a test case for predicting lifestyles and emergence of pathogens.</title>
        <authorList>
            <person name="Haridas S."/>
            <person name="Albert R."/>
            <person name="Binder M."/>
            <person name="Bloem J."/>
            <person name="Labutti K."/>
            <person name="Salamov A."/>
            <person name="Andreopoulos B."/>
            <person name="Baker S."/>
            <person name="Barry K."/>
            <person name="Bills G."/>
            <person name="Bluhm B."/>
            <person name="Cannon C."/>
            <person name="Castanera R."/>
            <person name="Culley D."/>
            <person name="Daum C."/>
            <person name="Ezra D."/>
            <person name="Gonzalez J."/>
            <person name="Henrissat B."/>
            <person name="Kuo A."/>
            <person name="Liang C."/>
            <person name="Lipzen A."/>
            <person name="Lutzoni F."/>
            <person name="Magnuson J."/>
            <person name="Mondo S."/>
            <person name="Nolan M."/>
            <person name="Ohm R."/>
            <person name="Pangilinan J."/>
            <person name="Park H.-J."/>
            <person name="Ramirez L."/>
            <person name="Alfaro M."/>
            <person name="Sun H."/>
            <person name="Tritt A."/>
            <person name="Yoshinaga Y."/>
            <person name="Zwiers L.-H."/>
            <person name="Turgeon B."/>
            <person name="Goodwin S."/>
            <person name="Spatafora J."/>
            <person name="Crous P."/>
            <person name="Grigoriev I."/>
        </authorList>
    </citation>
    <scope>NUCLEOTIDE SEQUENCE</scope>
    <source>
        <strain evidence="4">CBS 122368</strain>
    </source>
</reference>
<sequence>MGSRANRNCWTCKERKVGCDRALPFCLNCTRSKRPCKGYGLKLAWPDKIDGRRKQKRYQAAPETSPQSYVTENGNFAFLNTTIGDVEGRRANVQELVARGENGAHIGPSIAPRVLDMYGIGEGEGSLLSYYDAVVARMVTTIDDNTNGFRLQLIPIALSSSEASSKSLLQATLALSSFHLGRPEAALRHKVNAIRALTESFREASASRVAQFAACMMLCVYSVFDASDTTWSLHLQGAKTITQAFTDGELELPCLEFLEPWLAYHDTFAAYTHHADLPSSRQQQHHIVLPESSPANQKIIGLLGCSTELLRLISCINQLHTFTTSLHCSDESLGCSALDISIPIRERLMNLRQEIQIHPGETAGAISQKRIALTAEFYRLAAVLYLYQVCPSEAIPPSSIEDYVSKGLAVLDQMEVCTSPWPLFILACNVKGDRGRIRVMRVIDEGARDRRIGNYHIIKGLVQAVWKQQDLAADEKIERKIDWRDLIEPGSYMPSFI</sequence>
<evidence type="ECO:0000256" key="1">
    <source>
        <dbReference type="ARBA" id="ARBA00004123"/>
    </source>
</evidence>
<dbReference type="SUPFAM" id="SSF57701">
    <property type="entry name" value="Zn2/Cys6 DNA-binding domain"/>
    <property type="match status" value="1"/>
</dbReference>
<dbReference type="AlphaFoldDB" id="A0A6A6IHA0"/>